<evidence type="ECO:0000256" key="3">
    <source>
        <dbReference type="ARBA" id="ARBA00022723"/>
    </source>
</evidence>
<dbReference type="PRINTS" id="PR00090">
    <property type="entry name" value="RNGDIOXGNASE"/>
</dbReference>
<evidence type="ECO:0000259" key="7">
    <source>
        <dbReference type="PROSITE" id="PS51296"/>
    </source>
</evidence>
<evidence type="ECO:0000256" key="2">
    <source>
        <dbReference type="ARBA" id="ARBA00022714"/>
    </source>
</evidence>
<dbReference type="SUPFAM" id="SSF50022">
    <property type="entry name" value="ISP domain"/>
    <property type="match status" value="1"/>
</dbReference>
<keyword evidence="5" id="KW-0408">Iron</keyword>
<dbReference type="SUPFAM" id="SSF55961">
    <property type="entry name" value="Bet v1-like"/>
    <property type="match status" value="1"/>
</dbReference>
<dbReference type="EMBL" id="JADHSG010000008">
    <property type="protein sequence ID" value="MBL6903582.1"/>
    <property type="molecule type" value="Genomic_DNA"/>
</dbReference>
<accession>A0A937M2R2</accession>
<comment type="cofactor">
    <cofactor evidence="1">
        <name>Fe cation</name>
        <dbReference type="ChEBI" id="CHEBI:24875"/>
    </cofactor>
</comment>
<keyword evidence="3" id="KW-0479">Metal-binding</keyword>
<dbReference type="InterPro" id="IPR001663">
    <property type="entry name" value="Rng_hydr_dOase-A"/>
</dbReference>
<dbReference type="InterPro" id="IPR017941">
    <property type="entry name" value="Rieske_2Fe-2S"/>
</dbReference>
<keyword evidence="6" id="KW-0411">Iron-sulfur</keyword>
<dbReference type="PROSITE" id="PS51296">
    <property type="entry name" value="RIESKE"/>
    <property type="match status" value="1"/>
</dbReference>
<organism evidence="8 9">
    <name type="scientific">SAR86 cluster bacterium</name>
    <dbReference type="NCBI Taxonomy" id="2030880"/>
    <lineage>
        <taxon>Bacteria</taxon>
        <taxon>Pseudomonadati</taxon>
        <taxon>Pseudomonadota</taxon>
        <taxon>Gammaproteobacteria</taxon>
        <taxon>SAR86 cluster</taxon>
    </lineage>
</organism>
<dbReference type="CDD" id="cd03469">
    <property type="entry name" value="Rieske_RO_Alpha_N"/>
    <property type="match status" value="1"/>
</dbReference>
<name>A0A937M2R2_9GAMM</name>
<dbReference type="GO" id="GO:0051537">
    <property type="term" value="F:2 iron, 2 sulfur cluster binding"/>
    <property type="evidence" value="ECO:0007669"/>
    <property type="project" value="UniProtKB-KW"/>
</dbReference>
<dbReference type="InterPro" id="IPR036922">
    <property type="entry name" value="Rieske_2Fe-2S_sf"/>
</dbReference>
<proteinExistence type="predicted"/>
<dbReference type="PANTHER" id="PTHR43756:SF5">
    <property type="entry name" value="CHOLINE MONOOXYGENASE, CHLOROPLASTIC"/>
    <property type="match status" value="1"/>
</dbReference>
<evidence type="ECO:0000256" key="4">
    <source>
        <dbReference type="ARBA" id="ARBA00023002"/>
    </source>
</evidence>
<reference evidence="8" key="1">
    <citation type="submission" date="2020-10" db="EMBL/GenBank/DDBJ databases">
        <title>Microbiome of the Black Sea water column analyzed by genome centric metagenomics.</title>
        <authorList>
            <person name="Cabello-Yeves P.J."/>
            <person name="Callieri C."/>
            <person name="Picazo A."/>
            <person name="Mehrshad M."/>
            <person name="Haro-Moreno J.M."/>
            <person name="Roda-Garcia J."/>
            <person name="Dzembekova N."/>
            <person name="Slabakova V."/>
            <person name="Slabakova N."/>
            <person name="Moncheva S."/>
            <person name="Rodriguez-Valera F."/>
        </authorList>
    </citation>
    <scope>NUCLEOTIDE SEQUENCE</scope>
    <source>
        <strain evidence="8">BS30m-G43</strain>
    </source>
</reference>
<keyword evidence="8" id="KW-0223">Dioxygenase</keyword>
<dbReference type="GO" id="GO:0005506">
    <property type="term" value="F:iron ion binding"/>
    <property type="evidence" value="ECO:0007669"/>
    <property type="project" value="InterPro"/>
</dbReference>
<keyword evidence="2" id="KW-0001">2Fe-2S</keyword>
<evidence type="ECO:0000256" key="5">
    <source>
        <dbReference type="ARBA" id="ARBA00023004"/>
    </source>
</evidence>
<comment type="caution">
    <text evidence="8">The sequence shown here is derived from an EMBL/GenBank/DDBJ whole genome shotgun (WGS) entry which is preliminary data.</text>
</comment>
<gene>
    <name evidence="8" type="ORF">ISR29_05210</name>
</gene>
<evidence type="ECO:0000313" key="8">
    <source>
        <dbReference type="EMBL" id="MBL6903582.1"/>
    </source>
</evidence>
<dbReference type="Gene3D" id="2.102.10.10">
    <property type="entry name" value="Rieske [2Fe-2S] iron-sulphur domain"/>
    <property type="match status" value="1"/>
</dbReference>
<protein>
    <submittedName>
        <fullName evidence="8">Aromatic ring-hydroxylating dioxygenase subunit alpha</fullName>
    </submittedName>
</protein>
<dbReference type="AlphaFoldDB" id="A0A937M2R2"/>
<dbReference type="GO" id="GO:0051213">
    <property type="term" value="F:dioxygenase activity"/>
    <property type="evidence" value="ECO:0007669"/>
    <property type="project" value="UniProtKB-KW"/>
</dbReference>
<dbReference type="Pfam" id="PF00848">
    <property type="entry name" value="Ring_hydroxyl_A"/>
    <property type="match status" value="1"/>
</dbReference>
<evidence type="ECO:0000313" key="9">
    <source>
        <dbReference type="Proteomes" id="UP000705230"/>
    </source>
</evidence>
<dbReference type="CDD" id="cd00680">
    <property type="entry name" value="RHO_alpha_C"/>
    <property type="match status" value="1"/>
</dbReference>
<feature type="domain" description="Rieske" evidence="7">
    <location>
        <begin position="30"/>
        <end position="139"/>
    </location>
</feature>
<dbReference type="Pfam" id="PF00355">
    <property type="entry name" value="Rieske"/>
    <property type="match status" value="1"/>
</dbReference>
<dbReference type="Proteomes" id="UP000705230">
    <property type="component" value="Unassembled WGS sequence"/>
</dbReference>
<evidence type="ECO:0000256" key="1">
    <source>
        <dbReference type="ARBA" id="ARBA00001962"/>
    </source>
</evidence>
<sequence>MRGYATLPSWTYSSDAFFELEKKNLFLNNWQLICHSSNIPNSGDYFTFDIFNERLIAIRNEKYNINVFHNVCSHRATKLLDHSSGNCGNRITCPYHAWSYDLSGNLKQVPHINEFSNLNIKDHGLKSIEMEIFQGFVFAKVIPSKTPSVADQFEPYLDEIKRYKFEELKPLGRITMRPRAVNWKQIADNYVDAMHIPIAHPGLAGLVGNSYGLEVSEKGGFIHKMWGDLNKTRKNIISNTLYKKFLPKVNNLSSDQQMNWVYYRLWPNLAFDVYPDQMDFMQFIPITASETIIREIPFALEDNRREMAAARYLNWRINRQVNTEDTQLINWVQEGMNTSGFNKGPLAKTEACLIDSNQKIQNAIPVAKMDAEPSYKDISSINDELLKENLPLRQINKKL</sequence>
<dbReference type="Gene3D" id="3.90.380.10">
    <property type="entry name" value="Naphthalene 1,2-dioxygenase Alpha Subunit, Chain A, domain 1"/>
    <property type="match status" value="1"/>
</dbReference>
<dbReference type="PANTHER" id="PTHR43756">
    <property type="entry name" value="CHOLINE MONOOXYGENASE, CHLOROPLASTIC"/>
    <property type="match status" value="1"/>
</dbReference>
<dbReference type="InterPro" id="IPR015879">
    <property type="entry name" value="Ring_hydroxy_dOase_asu_C_dom"/>
</dbReference>
<keyword evidence="4" id="KW-0560">Oxidoreductase</keyword>
<evidence type="ECO:0000256" key="6">
    <source>
        <dbReference type="ARBA" id="ARBA00023014"/>
    </source>
</evidence>